<dbReference type="SUPFAM" id="SSF53822">
    <property type="entry name" value="Periplasmic binding protein-like I"/>
    <property type="match status" value="1"/>
</dbReference>
<evidence type="ECO:0000313" key="6">
    <source>
        <dbReference type="Proteomes" id="UP001144256"/>
    </source>
</evidence>
<reference evidence="5" key="1">
    <citation type="submission" date="2022-06" db="EMBL/GenBank/DDBJ databases">
        <title>Vallitalea longa sp. nov., an anaerobic bacterium isolated from marine sediment.</title>
        <authorList>
            <person name="Hirano S."/>
            <person name="Terahara T."/>
            <person name="Mori K."/>
            <person name="Hamada M."/>
            <person name="Matsumoto R."/>
            <person name="Kobayashi T."/>
        </authorList>
    </citation>
    <scope>NUCLEOTIDE SEQUENCE</scope>
    <source>
        <strain evidence="5">SH18-1</strain>
    </source>
</reference>
<evidence type="ECO:0000313" key="5">
    <source>
        <dbReference type="EMBL" id="GKX31535.1"/>
    </source>
</evidence>
<dbReference type="PROSITE" id="PS51257">
    <property type="entry name" value="PROKAR_LIPOPROTEIN"/>
    <property type="match status" value="1"/>
</dbReference>
<dbReference type="PANTHER" id="PTHR46847">
    <property type="entry name" value="D-ALLOSE-BINDING PERIPLASMIC PROTEIN-RELATED"/>
    <property type="match status" value="1"/>
</dbReference>
<comment type="subcellular location">
    <subcellularLocation>
        <location evidence="1">Cell envelope</location>
    </subcellularLocation>
</comment>
<dbReference type="PANTHER" id="PTHR46847:SF1">
    <property type="entry name" value="D-ALLOSE-BINDING PERIPLASMIC PROTEIN-RELATED"/>
    <property type="match status" value="1"/>
</dbReference>
<feature type="domain" description="Periplasmic binding protein" evidence="4">
    <location>
        <begin position="42"/>
        <end position="296"/>
    </location>
</feature>
<proteinExistence type="inferred from homology"/>
<dbReference type="Proteomes" id="UP001144256">
    <property type="component" value="Unassembled WGS sequence"/>
</dbReference>
<dbReference type="InterPro" id="IPR025997">
    <property type="entry name" value="SBP_2_dom"/>
</dbReference>
<comment type="caution">
    <text evidence="5">The sequence shown here is derived from an EMBL/GenBank/DDBJ whole genome shotgun (WGS) entry which is preliminary data.</text>
</comment>
<dbReference type="AlphaFoldDB" id="A0A9W5YFG1"/>
<gene>
    <name evidence="5" type="primary">rbsB_3</name>
    <name evidence="5" type="ORF">SH1V18_40150</name>
</gene>
<evidence type="ECO:0000256" key="1">
    <source>
        <dbReference type="ARBA" id="ARBA00004196"/>
    </source>
</evidence>
<dbReference type="InterPro" id="IPR028082">
    <property type="entry name" value="Peripla_BP_I"/>
</dbReference>
<dbReference type="CDD" id="cd20008">
    <property type="entry name" value="PBP1_ABC_sugar_binding-like"/>
    <property type="match status" value="1"/>
</dbReference>
<dbReference type="GO" id="GO:0030246">
    <property type="term" value="F:carbohydrate binding"/>
    <property type="evidence" value="ECO:0007669"/>
    <property type="project" value="UniProtKB-ARBA"/>
</dbReference>
<name>A0A9W5YFG1_9FIRM</name>
<keyword evidence="3" id="KW-0732">Signal</keyword>
<comment type="similarity">
    <text evidence="2">Belongs to the bacterial solute-binding protein 2 family.</text>
</comment>
<dbReference type="EMBL" id="BRLB01000018">
    <property type="protein sequence ID" value="GKX31535.1"/>
    <property type="molecule type" value="Genomic_DNA"/>
</dbReference>
<dbReference type="Gene3D" id="3.40.50.2300">
    <property type="match status" value="2"/>
</dbReference>
<dbReference type="Pfam" id="PF13407">
    <property type="entry name" value="Peripla_BP_4"/>
    <property type="match status" value="1"/>
</dbReference>
<organism evidence="5 6">
    <name type="scientific">Vallitalea longa</name>
    <dbReference type="NCBI Taxonomy" id="2936439"/>
    <lineage>
        <taxon>Bacteria</taxon>
        <taxon>Bacillati</taxon>
        <taxon>Bacillota</taxon>
        <taxon>Clostridia</taxon>
        <taxon>Lachnospirales</taxon>
        <taxon>Vallitaleaceae</taxon>
        <taxon>Vallitalea</taxon>
    </lineage>
</organism>
<evidence type="ECO:0000256" key="3">
    <source>
        <dbReference type="ARBA" id="ARBA00022729"/>
    </source>
</evidence>
<accession>A0A9W5YFG1</accession>
<evidence type="ECO:0000259" key="4">
    <source>
        <dbReference type="Pfam" id="PF13407"/>
    </source>
</evidence>
<keyword evidence="6" id="KW-1185">Reference proteome</keyword>
<dbReference type="GO" id="GO:0030313">
    <property type="term" value="C:cell envelope"/>
    <property type="evidence" value="ECO:0007669"/>
    <property type="project" value="UniProtKB-SubCell"/>
</dbReference>
<sequence length="317" mass="33895">MKKLAQVLVLILIVSSMIGCSAKKEGKEEVKGDKDLEFVLITMDSMDEHWLSVKAGAEQKIAELERVNLTFRAPSGKVDPNEQTRMTEDAINQKADAILIAPSDKTALAPVIDRAHDAGIPVVIIDSPADTENYISFLATDNYAAGALAADTLAEKIGSKGKVAIVNAQPGSGTSISRESGFTDKIKESYSDIEVVSIQYCNGDKTKALDQATDIMTANPDLVGFYGCNEGSTVGICKAVEEAGKVDTISIIGFDKSSDIITAIENNILDASMVQSPNLMGYKGVEMAYNHIKGEEVEKEINTGVKVITADNVDTIK</sequence>
<evidence type="ECO:0000256" key="2">
    <source>
        <dbReference type="ARBA" id="ARBA00007639"/>
    </source>
</evidence>
<protein>
    <submittedName>
        <fullName evidence="5">LacI family transcriptional regulator</fullName>
    </submittedName>
</protein>
<dbReference type="RefSeq" id="WP_281818669.1">
    <property type="nucleotide sequence ID" value="NZ_BRLB01000018.1"/>
</dbReference>